<feature type="non-terminal residue" evidence="2">
    <location>
        <position position="1"/>
    </location>
</feature>
<accession>A0A383CH51</accession>
<sequence length="240" mass="26587">RRRGGAKPDWVGRSTTEPVARCTSSLPAALSPTNAVDFMRCPRVFYEKVISKRVEFVGTPASTKGKLAHTAFEKIFDFSPLGRTERAAVRLVREAWEESRGDAESVEVAALPDREIEAMLKDAEAAVRNWYRLSDPTSFTPKERELTVEATLTRAPMRGIIDRVDDLGGGRVAIVDYKTGKQPRREFKEEALLPIRIYAAAMSTKSGVTVSEVRLLYVSPAHQGMIQESVTSSSVGETKR</sequence>
<dbReference type="InterPro" id="IPR038726">
    <property type="entry name" value="PDDEXK_AddAB-type"/>
</dbReference>
<evidence type="ECO:0000313" key="2">
    <source>
        <dbReference type="EMBL" id="SVE31552.1"/>
    </source>
</evidence>
<gene>
    <name evidence="2" type="ORF">METZ01_LOCUS484406</name>
</gene>
<protein>
    <recommendedName>
        <fullName evidence="1">PD-(D/E)XK endonuclease-like domain-containing protein</fullName>
    </recommendedName>
</protein>
<dbReference type="EMBL" id="UINC01208818">
    <property type="protein sequence ID" value="SVE31552.1"/>
    <property type="molecule type" value="Genomic_DNA"/>
</dbReference>
<organism evidence="2">
    <name type="scientific">marine metagenome</name>
    <dbReference type="NCBI Taxonomy" id="408172"/>
    <lineage>
        <taxon>unclassified sequences</taxon>
        <taxon>metagenomes</taxon>
        <taxon>ecological metagenomes</taxon>
    </lineage>
</organism>
<dbReference type="Pfam" id="PF12705">
    <property type="entry name" value="PDDEXK_1"/>
    <property type="match status" value="1"/>
</dbReference>
<name>A0A383CH51_9ZZZZ</name>
<dbReference type="InterPro" id="IPR011604">
    <property type="entry name" value="PDDEXK-like_dom_sf"/>
</dbReference>
<reference evidence="2" key="1">
    <citation type="submission" date="2018-05" db="EMBL/GenBank/DDBJ databases">
        <authorList>
            <person name="Lanie J.A."/>
            <person name="Ng W.-L."/>
            <person name="Kazmierczak K.M."/>
            <person name="Andrzejewski T.M."/>
            <person name="Davidsen T.M."/>
            <person name="Wayne K.J."/>
            <person name="Tettelin H."/>
            <person name="Glass J.I."/>
            <person name="Rusch D."/>
            <person name="Podicherti R."/>
            <person name="Tsui H.-C.T."/>
            <person name="Winkler M.E."/>
        </authorList>
    </citation>
    <scope>NUCLEOTIDE SEQUENCE</scope>
</reference>
<dbReference type="AlphaFoldDB" id="A0A383CH51"/>
<feature type="non-terminal residue" evidence="2">
    <location>
        <position position="240"/>
    </location>
</feature>
<evidence type="ECO:0000259" key="1">
    <source>
        <dbReference type="Pfam" id="PF12705"/>
    </source>
</evidence>
<dbReference type="Gene3D" id="3.90.320.10">
    <property type="match status" value="1"/>
</dbReference>
<feature type="domain" description="PD-(D/E)XK endonuclease-like" evidence="1">
    <location>
        <begin position="30"/>
        <end position="222"/>
    </location>
</feature>
<proteinExistence type="predicted"/>